<organism evidence="14 15">
    <name type="scientific">Herrania umbratica</name>
    <dbReference type="NCBI Taxonomy" id="108875"/>
    <lineage>
        <taxon>Eukaryota</taxon>
        <taxon>Viridiplantae</taxon>
        <taxon>Streptophyta</taxon>
        <taxon>Embryophyta</taxon>
        <taxon>Tracheophyta</taxon>
        <taxon>Spermatophyta</taxon>
        <taxon>Magnoliopsida</taxon>
        <taxon>eudicotyledons</taxon>
        <taxon>Gunneridae</taxon>
        <taxon>Pentapetalae</taxon>
        <taxon>rosids</taxon>
        <taxon>malvids</taxon>
        <taxon>Malvales</taxon>
        <taxon>Malvaceae</taxon>
        <taxon>Byttnerioideae</taxon>
        <taxon>Herrania</taxon>
    </lineage>
</organism>
<feature type="domain" description="Cation/H+ exchanger transmembrane" evidence="11">
    <location>
        <begin position="59"/>
        <end position="438"/>
    </location>
</feature>
<dbReference type="InterPro" id="IPR057291">
    <property type="entry name" value="CHX17_2nd"/>
</dbReference>
<dbReference type="Proteomes" id="UP000504621">
    <property type="component" value="Unplaced"/>
</dbReference>
<keyword evidence="2" id="KW-0813">Transport</keyword>
<feature type="transmembrane region" description="Helical" evidence="10">
    <location>
        <begin position="47"/>
        <end position="67"/>
    </location>
</feature>
<dbReference type="GO" id="GO:0012505">
    <property type="term" value="C:endomembrane system"/>
    <property type="evidence" value="ECO:0007669"/>
    <property type="project" value="TreeGrafter"/>
</dbReference>
<evidence type="ECO:0000256" key="4">
    <source>
        <dbReference type="ARBA" id="ARBA00022692"/>
    </source>
</evidence>
<evidence type="ECO:0000256" key="7">
    <source>
        <dbReference type="ARBA" id="ARBA00023065"/>
    </source>
</evidence>
<dbReference type="RefSeq" id="XP_021295860.1">
    <property type="nucleotide sequence ID" value="XM_021440185.1"/>
</dbReference>
<dbReference type="AlphaFoldDB" id="A0A6J1B965"/>
<keyword evidence="8 10" id="KW-0472">Membrane</keyword>
<dbReference type="Pfam" id="PF00999">
    <property type="entry name" value="Na_H_Exchanger"/>
    <property type="match status" value="1"/>
</dbReference>
<keyword evidence="5" id="KW-0630">Potassium</keyword>
<evidence type="ECO:0000256" key="5">
    <source>
        <dbReference type="ARBA" id="ARBA00022958"/>
    </source>
</evidence>
<dbReference type="InterPro" id="IPR050794">
    <property type="entry name" value="CPA2_transporter"/>
</dbReference>
<accession>A0A6J1B965</accession>
<comment type="similarity">
    <text evidence="9">Belongs to the monovalent cation:proton antiporter 2 (CPA2) transporter (TC 2.A.37) family. CHX (TC 2.A.37.4) subfamily.</text>
</comment>
<sequence length="801" mass="89363">MEAANSSFPKDLEPGYRVDGSCWRFIRVVSDGLFSEPGEHMFRHTLVVLQLQLAIIFILATIIHLLLRRFHLPRLLSEVLAGLILGPTVLGRFFPKISDILFSQQSLKILSELTRFGYLFFMFLIGVKMDVSLITKSGKREWTIGSIVILFPMLTIVLVAQYIGRTVDNMDIYNLEWVGLFSGTLMLTSFPVVACFLMHLKIINSELGYLALSSALISDLTSVVIINLNSYWQLVELASIRVALKSMFLCIALVVFIIAVLRPMMYWIIRRTPEGKPVRDAYVFLLVIALLLVAIVGDNVGLQYMYGPFILGLAVPTGPPLASILIEKLDTIVTGWMLPLMSTYCGYKSNLWELNRPLPASEIFVITVGFLLKTTCGFIPAICFKMPFKDATALALMLTAKGIVELGTFATNADKQSIVTQQFTLAVVVVFILAAAVPILTRKLYDPSKTYTGYQKRTILNSSTHEGLRVLVCAHRQDDALSAIKLLELSNPTKESPLSVYGLYLEALIGGSTPLLLNHQLGQKSSSDGSRWQPVIDVFNYFKSQSKKQNQVHVFTAISPPKLMHEDICWVAFDNSVALIILPFHRKWNSKGTMISDSKVLRALNCKVLNKAPCSVGVLIDRSRTRGPSILTKSSAYHVCVIYLGGKDDREALALAQRMRGWPSVFLTVVRFIASNDCYQQGWEMMLDNECLRDVKHQSKNNGNVSYKEEMVTDGADTSWLVGSLLEENYDLFLVGRHSRTNSPVISGLSEWIELPELGPIGDLLASSEVTNPISAVVVQHQIIEDPNASSIDPCYEERRR</sequence>
<feature type="transmembrane region" description="Helical" evidence="10">
    <location>
        <begin position="207"/>
        <end position="226"/>
    </location>
</feature>
<keyword evidence="4 10" id="KW-0812">Transmembrane</keyword>
<feature type="transmembrane region" description="Helical" evidence="10">
    <location>
        <begin position="281"/>
        <end position="306"/>
    </location>
</feature>
<comment type="subcellular location">
    <subcellularLocation>
        <location evidence="1">Membrane</location>
        <topology evidence="1">Multi-pass membrane protein</topology>
    </subcellularLocation>
</comment>
<evidence type="ECO:0000259" key="11">
    <source>
        <dbReference type="Pfam" id="PF00999"/>
    </source>
</evidence>
<dbReference type="Gene3D" id="1.20.1530.20">
    <property type="match status" value="1"/>
</dbReference>
<name>A0A6J1B965_9ROSI</name>
<dbReference type="GO" id="GO:0006885">
    <property type="term" value="P:regulation of pH"/>
    <property type="evidence" value="ECO:0007669"/>
    <property type="project" value="TreeGrafter"/>
</dbReference>
<feature type="transmembrane region" description="Helical" evidence="10">
    <location>
        <begin position="142"/>
        <end position="163"/>
    </location>
</feature>
<dbReference type="Pfam" id="PF23259">
    <property type="entry name" value="CHX17_C"/>
    <property type="match status" value="1"/>
</dbReference>
<evidence type="ECO:0000256" key="6">
    <source>
        <dbReference type="ARBA" id="ARBA00022989"/>
    </source>
</evidence>
<feature type="transmembrane region" description="Helical" evidence="10">
    <location>
        <begin position="246"/>
        <end position="269"/>
    </location>
</feature>
<feature type="transmembrane region" description="Helical" evidence="10">
    <location>
        <begin position="363"/>
        <end position="384"/>
    </location>
</feature>
<dbReference type="PANTHER" id="PTHR32468:SF22">
    <property type="entry name" value="CATION_H(+) ANTIPORTER 3-LIKE"/>
    <property type="match status" value="1"/>
</dbReference>
<dbReference type="GeneID" id="110425306"/>
<evidence type="ECO:0000256" key="9">
    <source>
        <dbReference type="ARBA" id="ARBA00038341"/>
    </source>
</evidence>
<reference evidence="15" key="1">
    <citation type="submission" date="2025-08" db="UniProtKB">
        <authorList>
            <consortium name="RefSeq"/>
        </authorList>
    </citation>
    <scope>IDENTIFICATION</scope>
    <source>
        <tissue evidence="15">Leaf</tissue>
    </source>
</reference>
<dbReference type="InterPro" id="IPR057290">
    <property type="entry name" value="CHX17_C"/>
</dbReference>
<dbReference type="Pfam" id="PF23256">
    <property type="entry name" value="CHX17_2nd"/>
    <property type="match status" value="1"/>
</dbReference>
<evidence type="ECO:0000256" key="2">
    <source>
        <dbReference type="ARBA" id="ARBA00022448"/>
    </source>
</evidence>
<gene>
    <name evidence="15" type="primary">LOC110425306</name>
</gene>
<evidence type="ECO:0000259" key="13">
    <source>
        <dbReference type="Pfam" id="PF23259"/>
    </source>
</evidence>
<evidence type="ECO:0000256" key="10">
    <source>
        <dbReference type="SAM" id="Phobius"/>
    </source>
</evidence>
<evidence type="ECO:0000313" key="14">
    <source>
        <dbReference type="Proteomes" id="UP000504621"/>
    </source>
</evidence>
<dbReference type="GO" id="GO:0006813">
    <property type="term" value="P:potassium ion transport"/>
    <property type="evidence" value="ECO:0007669"/>
    <property type="project" value="UniProtKB-KW"/>
</dbReference>
<dbReference type="InterPro" id="IPR038770">
    <property type="entry name" value="Na+/solute_symporter_sf"/>
</dbReference>
<evidence type="ECO:0000259" key="12">
    <source>
        <dbReference type="Pfam" id="PF23256"/>
    </source>
</evidence>
<dbReference type="GO" id="GO:1902600">
    <property type="term" value="P:proton transmembrane transport"/>
    <property type="evidence" value="ECO:0007669"/>
    <property type="project" value="InterPro"/>
</dbReference>
<dbReference type="GO" id="GO:0016020">
    <property type="term" value="C:membrane"/>
    <property type="evidence" value="ECO:0007669"/>
    <property type="project" value="UniProtKB-SubCell"/>
</dbReference>
<dbReference type="GO" id="GO:0015297">
    <property type="term" value="F:antiporter activity"/>
    <property type="evidence" value="ECO:0007669"/>
    <property type="project" value="InterPro"/>
</dbReference>
<keyword evidence="14" id="KW-1185">Reference proteome</keyword>
<dbReference type="PANTHER" id="PTHR32468">
    <property type="entry name" value="CATION/H + ANTIPORTER"/>
    <property type="match status" value="1"/>
</dbReference>
<protein>
    <submittedName>
        <fullName evidence="15">Cation/H(+) antiporter 4-like isoform X1</fullName>
    </submittedName>
</protein>
<feature type="transmembrane region" description="Helical" evidence="10">
    <location>
        <begin position="115"/>
        <end position="135"/>
    </location>
</feature>
<keyword evidence="6 10" id="KW-1133">Transmembrane helix</keyword>
<keyword evidence="7" id="KW-0406">Ion transport</keyword>
<evidence type="ECO:0000256" key="8">
    <source>
        <dbReference type="ARBA" id="ARBA00023136"/>
    </source>
</evidence>
<dbReference type="OrthoDB" id="1938353at2759"/>
<dbReference type="InterPro" id="IPR006153">
    <property type="entry name" value="Cation/H_exchanger_TM"/>
</dbReference>
<feature type="transmembrane region" description="Helical" evidence="10">
    <location>
        <begin position="423"/>
        <end position="441"/>
    </location>
</feature>
<evidence type="ECO:0000313" key="15">
    <source>
        <dbReference type="RefSeq" id="XP_021295860.1"/>
    </source>
</evidence>
<keyword evidence="3" id="KW-0633">Potassium transport</keyword>
<feature type="transmembrane region" description="Helical" evidence="10">
    <location>
        <begin position="79"/>
        <end position="95"/>
    </location>
</feature>
<feature type="transmembrane region" description="Helical" evidence="10">
    <location>
        <begin position="175"/>
        <end position="200"/>
    </location>
</feature>
<evidence type="ECO:0000256" key="1">
    <source>
        <dbReference type="ARBA" id="ARBA00004141"/>
    </source>
</evidence>
<feature type="transmembrane region" description="Helical" evidence="10">
    <location>
        <begin position="391"/>
        <end position="411"/>
    </location>
</feature>
<feature type="domain" description="Cation/H(+) antiporter C-terminal" evidence="13">
    <location>
        <begin position="638"/>
        <end position="781"/>
    </location>
</feature>
<evidence type="ECO:0000256" key="3">
    <source>
        <dbReference type="ARBA" id="ARBA00022538"/>
    </source>
</evidence>
<proteinExistence type="inferred from homology"/>
<feature type="domain" description="Cation/H(+) antiporter central" evidence="12">
    <location>
        <begin position="538"/>
        <end position="624"/>
    </location>
</feature>